<dbReference type="SUPFAM" id="SSF54106">
    <property type="entry name" value="LysM domain"/>
    <property type="match status" value="1"/>
</dbReference>
<dbReference type="RefSeq" id="WP_035149176.1">
    <property type="nucleotide sequence ID" value="NZ_JAAZWO010000009.1"/>
</dbReference>
<name>A0A923E7P6_CLOTT</name>
<dbReference type="CDD" id="cd00118">
    <property type="entry name" value="LysM"/>
    <property type="match status" value="1"/>
</dbReference>
<dbReference type="InterPro" id="IPR018392">
    <property type="entry name" value="LysM"/>
</dbReference>
<dbReference type="AlphaFoldDB" id="A0A923E7P6"/>
<organism evidence="2 3">
    <name type="scientific">Clostridium tetanomorphum</name>
    <dbReference type="NCBI Taxonomy" id="1553"/>
    <lineage>
        <taxon>Bacteria</taxon>
        <taxon>Bacillati</taxon>
        <taxon>Bacillota</taxon>
        <taxon>Clostridia</taxon>
        <taxon>Eubacteriales</taxon>
        <taxon>Clostridiaceae</taxon>
        <taxon>Clostridium</taxon>
    </lineage>
</organism>
<gene>
    <name evidence="2" type="ORF">HGG79_09505</name>
</gene>
<dbReference type="SMART" id="SM00257">
    <property type="entry name" value="LysM"/>
    <property type="match status" value="1"/>
</dbReference>
<accession>A0A923E7P6</accession>
<dbReference type="Proteomes" id="UP000563151">
    <property type="component" value="Unassembled WGS sequence"/>
</dbReference>
<evidence type="ECO:0000259" key="1">
    <source>
        <dbReference type="PROSITE" id="PS51782"/>
    </source>
</evidence>
<dbReference type="EMBL" id="JAAZWO010000009">
    <property type="protein sequence ID" value="MBC2398010.1"/>
    <property type="molecule type" value="Genomic_DNA"/>
</dbReference>
<evidence type="ECO:0000313" key="3">
    <source>
        <dbReference type="Proteomes" id="UP000563151"/>
    </source>
</evidence>
<sequence>MEFWIKQNNISFQFPVPPESFEISTGNSNTTVVVEDIGEINLLGKARLETITLRSFLPNQDYDFCQYHTFPKPYECIALIKEIMEKGQVRFIITDTDINKIFYIENFTYGEKDGTGDVYFTIEFKEFKRINPLVKAVNGGITNANKRLVNKYTPKVYVVKPGDNLWKIAKSFYGNGNKADYLAKKNGIKNPKTMKIGTVLYL</sequence>
<evidence type="ECO:0000313" key="2">
    <source>
        <dbReference type="EMBL" id="MBC2398010.1"/>
    </source>
</evidence>
<dbReference type="InterPro" id="IPR036779">
    <property type="entry name" value="LysM_dom_sf"/>
</dbReference>
<keyword evidence="3" id="KW-1185">Reference proteome</keyword>
<reference evidence="2 3" key="1">
    <citation type="submission" date="2020-04" db="EMBL/GenBank/DDBJ databases">
        <title>Genomic insights into acetone-butanol-ethanol (ABE) fermentation by sequencing solventogenic clostridia strains.</title>
        <authorList>
            <person name="Brown S."/>
        </authorList>
    </citation>
    <scope>NUCLEOTIDE SEQUENCE [LARGE SCALE GENOMIC DNA]</scope>
    <source>
        <strain evidence="2 3">DJ011</strain>
    </source>
</reference>
<dbReference type="Pfam" id="PF01476">
    <property type="entry name" value="LysM"/>
    <property type="match status" value="1"/>
</dbReference>
<proteinExistence type="predicted"/>
<protein>
    <submittedName>
        <fullName evidence="2">LysM peptidoglycan-binding domain-containing protein</fullName>
    </submittedName>
</protein>
<feature type="domain" description="LysM" evidence="1">
    <location>
        <begin position="155"/>
        <end position="202"/>
    </location>
</feature>
<dbReference type="PROSITE" id="PS51782">
    <property type="entry name" value="LYSM"/>
    <property type="match status" value="1"/>
</dbReference>
<comment type="caution">
    <text evidence="2">The sequence shown here is derived from an EMBL/GenBank/DDBJ whole genome shotgun (WGS) entry which is preliminary data.</text>
</comment>
<dbReference type="Gene3D" id="3.10.350.10">
    <property type="entry name" value="LysM domain"/>
    <property type="match status" value="1"/>
</dbReference>